<accession>A0ABP9B7E1</accession>
<comment type="similarity">
    <text evidence="1">Belongs to the GTP cyclohydrolase I type 2/NIF3 family.</text>
</comment>
<dbReference type="NCBIfam" id="TIGR00486">
    <property type="entry name" value="YbgI_SA1388"/>
    <property type="match status" value="1"/>
</dbReference>
<dbReference type="PANTHER" id="PTHR13799">
    <property type="entry name" value="NGG1 INTERACTING FACTOR 3"/>
    <property type="match status" value="1"/>
</dbReference>
<evidence type="ECO:0000256" key="3">
    <source>
        <dbReference type="ARBA" id="ARBA00022112"/>
    </source>
</evidence>
<dbReference type="PANTHER" id="PTHR13799:SF14">
    <property type="entry name" value="GTP CYCLOHYDROLASE 1 TYPE 2 HOMOLOG"/>
    <property type="match status" value="1"/>
</dbReference>
<dbReference type="Proteomes" id="UP001500928">
    <property type="component" value="Unassembled WGS sequence"/>
</dbReference>
<proteinExistence type="inferred from homology"/>
<gene>
    <name evidence="5" type="ORF">GCM10023200_28760</name>
</gene>
<comment type="subunit">
    <text evidence="2">Homohexamer.</text>
</comment>
<dbReference type="InterPro" id="IPR002678">
    <property type="entry name" value="DUF34/NIF3"/>
</dbReference>
<reference evidence="6" key="1">
    <citation type="journal article" date="2019" name="Int. J. Syst. Evol. Microbiol.">
        <title>The Global Catalogue of Microorganisms (GCM) 10K type strain sequencing project: providing services to taxonomists for standard genome sequencing and annotation.</title>
        <authorList>
            <consortium name="The Broad Institute Genomics Platform"/>
            <consortium name="The Broad Institute Genome Sequencing Center for Infectious Disease"/>
            <person name="Wu L."/>
            <person name="Ma J."/>
        </authorList>
    </citation>
    <scope>NUCLEOTIDE SEQUENCE [LARGE SCALE GENOMIC DNA]</scope>
    <source>
        <strain evidence="6">JCM 17979</strain>
    </source>
</reference>
<dbReference type="InterPro" id="IPR036069">
    <property type="entry name" value="DUF34/NIF3_sf"/>
</dbReference>
<dbReference type="SUPFAM" id="SSF102705">
    <property type="entry name" value="NIF3 (NGG1p interacting factor 3)-like"/>
    <property type="match status" value="1"/>
</dbReference>
<evidence type="ECO:0000256" key="2">
    <source>
        <dbReference type="ARBA" id="ARBA00011643"/>
    </source>
</evidence>
<dbReference type="EMBL" id="BAABHO010000021">
    <property type="protein sequence ID" value="GAA4791753.1"/>
    <property type="molecule type" value="Genomic_DNA"/>
</dbReference>
<evidence type="ECO:0000313" key="5">
    <source>
        <dbReference type="EMBL" id="GAA4791753.1"/>
    </source>
</evidence>
<organism evidence="5 6">
    <name type="scientific">Actinomycetospora chlora</name>
    <dbReference type="NCBI Taxonomy" id="663608"/>
    <lineage>
        <taxon>Bacteria</taxon>
        <taxon>Bacillati</taxon>
        <taxon>Actinomycetota</taxon>
        <taxon>Actinomycetes</taxon>
        <taxon>Pseudonocardiales</taxon>
        <taxon>Pseudonocardiaceae</taxon>
        <taxon>Actinomycetospora</taxon>
    </lineage>
</organism>
<protein>
    <recommendedName>
        <fullName evidence="3">GTP cyclohydrolase 1 type 2 homolog</fullName>
    </recommendedName>
</protein>
<sequence>MVTVADAVAALEAAYPPALAQDWDAVGLAVGDPAEPVTRVLVAVDPLPEVIDEAVATGAQLLVTHHPLLLRGVHGVPTTAPKGSAVHRLIRAGTALFSAHTNADAANPGVSDALAEALGVTVERPLAPQEDGTVGIGRIGTLPEPETLAAFTRRVADALPPTAWGVRAGGDPQRQIRRVAVSGGAGDSMLHLARAAGVDVYVTADLRHHPATDHLAEPGAPALVDVAHWASEHPWCAQAAAVLAAAAPDVEITVSTARTDAWSLGHASREPAAPGAVIS</sequence>
<name>A0ABP9B7E1_9PSEU</name>
<dbReference type="Gene3D" id="3.40.1390.30">
    <property type="entry name" value="NIF3 (NGG1p interacting factor 3)-like"/>
    <property type="match status" value="2"/>
</dbReference>
<dbReference type="Pfam" id="PF01784">
    <property type="entry name" value="DUF34_NIF3"/>
    <property type="match status" value="1"/>
</dbReference>
<keyword evidence="6" id="KW-1185">Reference proteome</keyword>
<evidence type="ECO:0000313" key="6">
    <source>
        <dbReference type="Proteomes" id="UP001500928"/>
    </source>
</evidence>
<evidence type="ECO:0000256" key="1">
    <source>
        <dbReference type="ARBA" id="ARBA00006964"/>
    </source>
</evidence>
<dbReference type="RefSeq" id="WP_345415759.1">
    <property type="nucleotide sequence ID" value="NZ_BAABHO010000021.1"/>
</dbReference>
<comment type="caution">
    <text evidence="5">The sequence shown here is derived from an EMBL/GenBank/DDBJ whole genome shotgun (WGS) entry which is preliminary data.</text>
</comment>
<evidence type="ECO:0000256" key="4">
    <source>
        <dbReference type="ARBA" id="ARBA00022723"/>
    </source>
</evidence>
<keyword evidence="4" id="KW-0479">Metal-binding</keyword>